<accession>A0A6V8KZL3</accession>
<dbReference type="InterPro" id="IPR036249">
    <property type="entry name" value="Thioredoxin-like_sf"/>
</dbReference>
<dbReference type="EMBL" id="BLPG01000001">
    <property type="protein sequence ID" value="GFJ89274.1"/>
    <property type="molecule type" value="Genomic_DNA"/>
</dbReference>
<comment type="caution">
    <text evidence="4">The sequence shown here is derived from an EMBL/GenBank/DDBJ whole genome shotgun (WGS) entry which is preliminary data.</text>
</comment>
<evidence type="ECO:0000256" key="2">
    <source>
        <dbReference type="ARBA" id="ARBA00023284"/>
    </source>
</evidence>
<dbReference type="Pfam" id="PF00085">
    <property type="entry name" value="Thioredoxin"/>
    <property type="match status" value="1"/>
</dbReference>
<dbReference type="PROSITE" id="PS51352">
    <property type="entry name" value="THIOREDOXIN_2"/>
    <property type="match status" value="1"/>
</dbReference>
<dbReference type="GO" id="GO:0006950">
    <property type="term" value="P:response to stress"/>
    <property type="evidence" value="ECO:0007669"/>
    <property type="project" value="UniProtKB-ARBA"/>
</dbReference>
<evidence type="ECO:0000313" key="4">
    <source>
        <dbReference type="EMBL" id="GFJ89274.1"/>
    </source>
</evidence>
<evidence type="ECO:0000313" key="5">
    <source>
        <dbReference type="Proteomes" id="UP000482960"/>
    </source>
</evidence>
<name>A0A6V8KZL3_9ACTN</name>
<dbReference type="GO" id="GO:0005829">
    <property type="term" value="C:cytosol"/>
    <property type="evidence" value="ECO:0007669"/>
    <property type="project" value="TreeGrafter"/>
</dbReference>
<reference evidence="4 5" key="2">
    <citation type="submission" date="2020-03" db="EMBL/GenBank/DDBJ databases">
        <authorList>
            <person name="Ichikawa N."/>
            <person name="Kimura A."/>
            <person name="Kitahashi Y."/>
            <person name="Uohara A."/>
        </authorList>
    </citation>
    <scope>NUCLEOTIDE SEQUENCE [LARGE SCALE GENOMIC DNA]</scope>
    <source>
        <strain evidence="4 5">NBRC 108638</strain>
    </source>
</reference>
<dbReference type="GO" id="GO:0015035">
    <property type="term" value="F:protein-disulfide reductase activity"/>
    <property type="evidence" value="ECO:0007669"/>
    <property type="project" value="TreeGrafter"/>
</dbReference>
<dbReference type="RefSeq" id="WP_173076924.1">
    <property type="nucleotide sequence ID" value="NZ_BAABJB010000002.1"/>
</dbReference>
<evidence type="ECO:0000256" key="1">
    <source>
        <dbReference type="ARBA" id="ARBA00008987"/>
    </source>
</evidence>
<keyword evidence="5" id="KW-1185">Reference proteome</keyword>
<dbReference type="GO" id="GO:0045454">
    <property type="term" value="P:cell redox homeostasis"/>
    <property type="evidence" value="ECO:0007669"/>
    <property type="project" value="TreeGrafter"/>
</dbReference>
<organism evidence="4 5">
    <name type="scientific">Phytohabitans rumicis</name>
    <dbReference type="NCBI Taxonomy" id="1076125"/>
    <lineage>
        <taxon>Bacteria</taxon>
        <taxon>Bacillati</taxon>
        <taxon>Actinomycetota</taxon>
        <taxon>Actinomycetes</taxon>
        <taxon>Micromonosporales</taxon>
        <taxon>Micromonosporaceae</taxon>
    </lineage>
</organism>
<keyword evidence="2" id="KW-0676">Redox-active center</keyword>
<protein>
    <submittedName>
        <fullName evidence="4">Co-chaperone YbbN</fullName>
    </submittedName>
</protein>
<dbReference type="SUPFAM" id="SSF52833">
    <property type="entry name" value="Thioredoxin-like"/>
    <property type="match status" value="1"/>
</dbReference>
<dbReference type="Gene3D" id="3.40.30.10">
    <property type="entry name" value="Glutaredoxin"/>
    <property type="match status" value="1"/>
</dbReference>
<dbReference type="PANTHER" id="PTHR45663:SF11">
    <property type="entry name" value="GEO12009P1"/>
    <property type="match status" value="1"/>
</dbReference>
<dbReference type="CDD" id="cd02956">
    <property type="entry name" value="ybbN"/>
    <property type="match status" value="1"/>
</dbReference>
<evidence type="ECO:0000259" key="3">
    <source>
        <dbReference type="PROSITE" id="PS51352"/>
    </source>
</evidence>
<dbReference type="PANTHER" id="PTHR45663">
    <property type="entry name" value="GEO12009P1"/>
    <property type="match status" value="1"/>
</dbReference>
<reference evidence="4 5" key="1">
    <citation type="submission" date="2020-03" db="EMBL/GenBank/DDBJ databases">
        <title>Whole genome shotgun sequence of Phytohabitans rumicis NBRC 108638.</title>
        <authorList>
            <person name="Komaki H."/>
            <person name="Tamura T."/>
        </authorList>
    </citation>
    <scope>NUCLEOTIDE SEQUENCE [LARGE SCALE GENOMIC DNA]</scope>
    <source>
        <strain evidence="4 5">NBRC 108638</strain>
    </source>
</reference>
<dbReference type="InterPro" id="IPR013766">
    <property type="entry name" value="Thioredoxin_domain"/>
</dbReference>
<dbReference type="Gene3D" id="1.25.40.10">
    <property type="entry name" value="Tetratricopeptide repeat domain"/>
    <property type="match status" value="1"/>
</dbReference>
<dbReference type="AlphaFoldDB" id="A0A6V8KZL3"/>
<comment type="similarity">
    <text evidence="1">Belongs to the thioredoxin family.</text>
</comment>
<feature type="domain" description="Thioredoxin" evidence="3">
    <location>
        <begin position="21"/>
        <end position="150"/>
    </location>
</feature>
<gene>
    <name evidence="4" type="ORF">Prum_029160</name>
</gene>
<dbReference type="InterPro" id="IPR011990">
    <property type="entry name" value="TPR-like_helical_dom_sf"/>
</dbReference>
<sequence>MSDPRTTPSIFTRGAVDLSALRTPAPAPAAPAAPPQNGGGGVAVIDVTEATFQSEVLERSLTTPVIIDFWAEWCQPCKQLSPVLEKLAVEGGGAWVLAKIDVDSNQRLAQMFRVQSIPMVYAVVGGQPVDAFAGVVPEPQLRQWLDAVLQAGGVQPAEAPEDPRLVEADDALMTGDLETAERAYKKILAESPADAAAEAGLAHVALARRVAGANPATALATAQAKPDDVPAQLLAADVEVLSGQADKAYSRLVSLIRRTAGDEREEVRKHLLSLFSIAGPDDPAVASARRALASALF</sequence>
<dbReference type="Proteomes" id="UP000482960">
    <property type="component" value="Unassembled WGS sequence"/>
</dbReference>
<dbReference type="Pfam" id="PF14561">
    <property type="entry name" value="TPR_20"/>
    <property type="match status" value="1"/>
</dbReference>
<proteinExistence type="inferred from homology"/>